<reference evidence="1" key="1">
    <citation type="submission" date="2016-02" db="EMBL/GenBank/DDBJ databases">
        <title>Draft Genome Sequence of Sporotomaculum syntrophicum Strain FB, a Syntrophic Benzoate Degrader.</title>
        <authorList>
            <person name="Nobu M.K."/>
            <person name="Narihiro T."/>
            <person name="Qiu Y.-L."/>
            <person name="Ohashi A."/>
            <person name="Liu W.-T."/>
            <person name="Yuji S."/>
        </authorList>
    </citation>
    <scope>NUCLEOTIDE SEQUENCE</scope>
    <source>
        <strain evidence="1">FB</strain>
    </source>
</reference>
<sequence>MDFIIELLDTHGPLTGRVLLEKTKMDEFSLWKICNSSEKIITITIGRRYLRLDKHVKGYARLSPSIIREFYDYTIIGTAKTFSEMSTKAELLHQEIVKISKNKLELAREVIKKICESHKDSQTIKNRACFIMAGDVAYSMAHLEPRPETSTGELVKGSDLDIVVVTQDLSDSIIQSLDLAIYDQKNYLLKNPSYKEEIDYVIKDMAKVHEQLKFDCFESMVAAKILDEGIFLYGNLDIFQKVKQLLFEQRIPDKIADLEEMAFDNRNNAINFLLKYEGTLSDEDNMQLFYTKEEKEEFF</sequence>
<dbReference type="EMBL" id="LSRS01000003">
    <property type="protein sequence ID" value="KAF1085066.1"/>
    <property type="molecule type" value="Genomic_DNA"/>
</dbReference>
<proteinExistence type="predicted"/>
<evidence type="ECO:0000313" key="2">
    <source>
        <dbReference type="Proteomes" id="UP000798488"/>
    </source>
</evidence>
<evidence type="ECO:0000313" key="1">
    <source>
        <dbReference type="EMBL" id="KAF1085066.1"/>
    </source>
</evidence>
<accession>A0A9D2WQH7</accession>
<name>A0A9D2WQH7_9FIRM</name>
<protein>
    <submittedName>
        <fullName evidence="1">Uncharacterized protein</fullName>
    </submittedName>
</protein>
<gene>
    <name evidence="1" type="ORF">SPSYN_01202</name>
</gene>
<dbReference type="Proteomes" id="UP000798488">
    <property type="component" value="Unassembled WGS sequence"/>
</dbReference>
<keyword evidence="2" id="KW-1185">Reference proteome</keyword>
<organism evidence="1 2">
    <name type="scientific">Sporotomaculum syntrophicum</name>
    <dbReference type="NCBI Taxonomy" id="182264"/>
    <lineage>
        <taxon>Bacteria</taxon>
        <taxon>Bacillati</taxon>
        <taxon>Bacillota</taxon>
        <taxon>Clostridia</taxon>
        <taxon>Eubacteriales</taxon>
        <taxon>Desulfallaceae</taxon>
        <taxon>Sporotomaculum</taxon>
    </lineage>
</organism>
<dbReference type="RefSeq" id="WP_202623746.1">
    <property type="nucleotide sequence ID" value="NZ_LSRS01000003.1"/>
</dbReference>
<dbReference type="AlphaFoldDB" id="A0A9D2WQH7"/>
<comment type="caution">
    <text evidence="1">The sequence shown here is derived from an EMBL/GenBank/DDBJ whole genome shotgun (WGS) entry which is preliminary data.</text>
</comment>